<dbReference type="Proteomes" id="UP001596405">
    <property type="component" value="Unassembled WGS sequence"/>
</dbReference>
<comment type="caution">
    <text evidence="2">The sequence shown here is derived from an EMBL/GenBank/DDBJ whole genome shotgun (WGS) entry which is preliminary data.</text>
</comment>
<feature type="region of interest" description="Disordered" evidence="1">
    <location>
        <begin position="1"/>
        <end position="54"/>
    </location>
</feature>
<dbReference type="EMBL" id="JBHSYQ010000016">
    <property type="protein sequence ID" value="MFC7000015.1"/>
    <property type="molecule type" value="Genomic_DNA"/>
</dbReference>
<sequence>MRVSARDSTQELKKQKAKSNISKSNSQSRIGTSSSRGDERLALSGAALAARPKV</sequence>
<evidence type="ECO:0000313" key="2">
    <source>
        <dbReference type="EMBL" id="MFC7000015.1"/>
    </source>
</evidence>
<keyword evidence="3" id="KW-1185">Reference proteome</keyword>
<reference evidence="3" key="1">
    <citation type="journal article" date="2019" name="Int. J. Syst. Evol. Microbiol.">
        <title>The Global Catalogue of Microorganisms (GCM) 10K type strain sequencing project: providing services to taxonomists for standard genome sequencing and annotation.</title>
        <authorList>
            <consortium name="The Broad Institute Genomics Platform"/>
            <consortium name="The Broad Institute Genome Sequencing Center for Infectious Disease"/>
            <person name="Wu L."/>
            <person name="Ma J."/>
        </authorList>
    </citation>
    <scope>NUCLEOTIDE SEQUENCE [LARGE SCALE GENOMIC DNA]</scope>
    <source>
        <strain evidence="3">CGMCC 4.7393</strain>
    </source>
</reference>
<feature type="compositionally biased region" description="Polar residues" evidence="1">
    <location>
        <begin position="18"/>
        <end position="35"/>
    </location>
</feature>
<proteinExistence type="predicted"/>
<protein>
    <submittedName>
        <fullName evidence="2">Uncharacterized protein</fullName>
    </submittedName>
</protein>
<feature type="compositionally biased region" description="Low complexity" evidence="1">
    <location>
        <begin position="42"/>
        <end position="54"/>
    </location>
</feature>
<evidence type="ECO:0000256" key="1">
    <source>
        <dbReference type="SAM" id="MobiDB-lite"/>
    </source>
</evidence>
<evidence type="ECO:0000313" key="3">
    <source>
        <dbReference type="Proteomes" id="UP001596405"/>
    </source>
</evidence>
<organism evidence="2 3">
    <name type="scientific">Rufibacter roseus</name>
    <dbReference type="NCBI Taxonomy" id="1567108"/>
    <lineage>
        <taxon>Bacteria</taxon>
        <taxon>Pseudomonadati</taxon>
        <taxon>Bacteroidota</taxon>
        <taxon>Cytophagia</taxon>
        <taxon>Cytophagales</taxon>
        <taxon>Hymenobacteraceae</taxon>
        <taxon>Rufibacter</taxon>
    </lineage>
</organism>
<feature type="compositionally biased region" description="Basic and acidic residues" evidence="1">
    <location>
        <begin position="1"/>
        <end position="14"/>
    </location>
</feature>
<gene>
    <name evidence="2" type="ORF">ACFQHR_20440</name>
</gene>
<accession>A0ABW2DQN2</accession>
<dbReference type="RefSeq" id="WP_161486738.1">
    <property type="nucleotide sequence ID" value="NZ_JBHSYQ010000016.1"/>
</dbReference>
<name>A0ABW2DQN2_9BACT</name>